<keyword evidence="1" id="KW-0812">Transmembrane</keyword>
<keyword evidence="3" id="KW-1185">Reference proteome</keyword>
<feature type="transmembrane region" description="Helical" evidence="1">
    <location>
        <begin position="141"/>
        <end position="158"/>
    </location>
</feature>
<reference evidence="2 3" key="1">
    <citation type="submission" date="2017-05" db="EMBL/GenBank/DDBJ databases">
        <authorList>
            <person name="Varghese N."/>
            <person name="Submissions S."/>
        </authorList>
    </citation>
    <scope>NUCLEOTIDE SEQUENCE [LARGE SCALE GENOMIC DNA]</scope>
    <source>
        <strain evidence="2 3">DSM 21985</strain>
    </source>
</reference>
<keyword evidence="1" id="KW-1133">Transmembrane helix</keyword>
<evidence type="ECO:0000256" key="1">
    <source>
        <dbReference type="SAM" id="Phobius"/>
    </source>
</evidence>
<sequence length="169" mass="19512">MYLLAITGACVWFHSVFDEGVRCLYMCLLLLSWKLTRQTRIFGMYSNGNQIEARMNGDDKPVKTETDIEQVNKNVLELKDLLTVAQNAINEYTNMKATESNNTLTQEKHRIDTHFKMFWIDRALFMVVISAMIVLGVLDKIPIEIVWGILLITSGYLLRNEVSKRIFSD</sequence>
<proteinExistence type="predicted"/>
<evidence type="ECO:0000313" key="3">
    <source>
        <dbReference type="Proteomes" id="UP000317557"/>
    </source>
</evidence>
<dbReference type="AlphaFoldDB" id="A0A521DFX0"/>
<organism evidence="2 3">
    <name type="scientific">Gracilimonas mengyeensis</name>
    <dbReference type="NCBI Taxonomy" id="1302730"/>
    <lineage>
        <taxon>Bacteria</taxon>
        <taxon>Pseudomonadati</taxon>
        <taxon>Balneolota</taxon>
        <taxon>Balneolia</taxon>
        <taxon>Balneolales</taxon>
        <taxon>Balneolaceae</taxon>
        <taxon>Gracilimonas</taxon>
    </lineage>
</organism>
<protein>
    <submittedName>
        <fullName evidence="2">Uncharacterized protein</fullName>
    </submittedName>
</protein>
<dbReference type="RefSeq" id="WP_142454561.1">
    <property type="nucleotide sequence ID" value="NZ_FXTP01000008.1"/>
</dbReference>
<gene>
    <name evidence="2" type="ORF">SAMN06265219_10896</name>
</gene>
<keyword evidence="1" id="KW-0472">Membrane</keyword>
<dbReference type="EMBL" id="FXTP01000008">
    <property type="protein sequence ID" value="SMO70021.1"/>
    <property type="molecule type" value="Genomic_DNA"/>
</dbReference>
<feature type="transmembrane region" description="Helical" evidence="1">
    <location>
        <begin position="118"/>
        <end position="135"/>
    </location>
</feature>
<dbReference type="Proteomes" id="UP000317557">
    <property type="component" value="Unassembled WGS sequence"/>
</dbReference>
<accession>A0A521DFX0</accession>
<evidence type="ECO:0000313" key="2">
    <source>
        <dbReference type="EMBL" id="SMO70021.1"/>
    </source>
</evidence>
<name>A0A521DFX0_9BACT</name>